<evidence type="ECO:0000256" key="8">
    <source>
        <dbReference type="SAM" id="Phobius"/>
    </source>
</evidence>
<feature type="transmembrane region" description="Helical" evidence="8">
    <location>
        <begin position="169"/>
        <end position="189"/>
    </location>
</feature>
<feature type="transmembrane region" description="Helical" evidence="8">
    <location>
        <begin position="331"/>
        <end position="348"/>
    </location>
</feature>
<feature type="transmembrane region" description="Helical" evidence="8">
    <location>
        <begin position="141"/>
        <end position="162"/>
    </location>
</feature>
<dbReference type="OrthoDB" id="6133115at2759"/>
<dbReference type="GO" id="GO:0005351">
    <property type="term" value="F:carbohydrate:proton symporter activity"/>
    <property type="evidence" value="ECO:0007669"/>
    <property type="project" value="TreeGrafter"/>
</dbReference>
<comment type="similarity">
    <text evidence="2 7">Belongs to the major facilitator superfamily. Sugar transporter (TC 2.A.1.1) family.</text>
</comment>
<reference evidence="10 11" key="1">
    <citation type="submission" date="2019-06" db="EMBL/GenBank/DDBJ databases">
        <title>Draft genome sequence of the filamentous fungus Phialemoniopsis curvata isolated from diesel fuel.</title>
        <authorList>
            <person name="Varaljay V.A."/>
            <person name="Lyon W.J."/>
            <person name="Crouch A.L."/>
            <person name="Drake C.E."/>
            <person name="Hollomon J.M."/>
            <person name="Nadeau L.J."/>
            <person name="Nunn H.S."/>
            <person name="Stevenson B.S."/>
            <person name="Bojanowski C.L."/>
            <person name="Crookes-Goodson W.J."/>
        </authorList>
    </citation>
    <scope>NUCLEOTIDE SEQUENCE [LARGE SCALE GENOMIC DNA]</scope>
    <source>
        <strain evidence="10 11">D216</strain>
    </source>
</reference>
<dbReference type="NCBIfam" id="TIGR00879">
    <property type="entry name" value="SP"/>
    <property type="match status" value="1"/>
</dbReference>
<dbReference type="GeneID" id="41973657"/>
<dbReference type="PANTHER" id="PTHR48022">
    <property type="entry name" value="PLASTIDIC GLUCOSE TRANSPORTER 4"/>
    <property type="match status" value="1"/>
</dbReference>
<feature type="domain" description="Major facilitator superfamily (MFS) profile" evidence="9">
    <location>
        <begin position="42"/>
        <end position="478"/>
    </location>
</feature>
<dbReference type="Proteomes" id="UP000319257">
    <property type="component" value="Unassembled WGS sequence"/>
</dbReference>
<gene>
    <name evidence="10" type="ORF">E0L32_006210</name>
</gene>
<comment type="caution">
    <text evidence="10">The sequence shown here is derived from an EMBL/GenBank/DDBJ whole genome shotgun (WGS) entry which is preliminary data.</text>
</comment>
<name>A0A507BA51_9PEZI</name>
<dbReference type="InterPro" id="IPR005829">
    <property type="entry name" value="Sugar_transporter_CS"/>
</dbReference>
<feature type="transmembrane region" description="Helical" evidence="8">
    <location>
        <begin position="426"/>
        <end position="443"/>
    </location>
</feature>
<feature type="transmembrane region" description="Helical" evidence="8">
    <location>
        <begin position="355"/>
        <end position="373"/>
    </location>
</feature>
<dbReference type="FunFam" id="1.20.1250.20:FF:000117">
    <property type="entry name" value="MFS hexose transporter"/>
    <property type="match status" value="1"/>
</dbReference>
<feature type="transmembrane region" description="Helical" evidence="8">
    <location>
        <begin position="455"/>
        <end position="474"/>
    </location>
</feature>
<feature type="transmembrane region" description="Helical" evidence="8">
    <location>
        <begin position="204"/>
        <end position="221"/>
    </location>
</feature>
<evidence type="ECO:0000256" key="3">
    <source>
        <dbReference type="ARBA" id="ARBA00022448"/>
    </source>
</evidence>
<organism evidence="10 11">
    <name type="scientific">Thyridium curvatum</name>
    <dbReference type="NCBI Taxonomy" id="1093900"/>
    <lineage>
        <taxon>Eukaryota</taxon>
        <taxon>Fungi</taxon>
        <taxon>Dikarya</taxon>
        <taxon>Ascomycota</taxon>
        <taxon>Pezizomycotina</taxon>
        <taxon>Sordariomycetes</taxon>
        <taxon>Sordariomycetidae</taxon>
        <taxon>Thyridiales</taxon>
        <taxon>Thyridiaceae</taxon>
        <taxon>Thyridium</taxon>
    </lineage>
</organism>
<keyword evidence="6 8" id="KW-0472">Membrane</keyword>
<evidence type="ECO:0000256" key="6">
    <source>
        <dbReference type="ARBA" id="ARBA00023136"/>
    </source>
</evidence>
<dbReference type="PROSITE" id="PS50850">
    <property type="entry name" value="MFS"/>
    <property type="match status" value="1"/>
</dbReference>
<feature type="transmembrane region" description="Helical" evidence="8">
    <location>
        <begin position="110"/>
        <end position="135"/>
    </location>
</feature>
<dbReference type="InterPro" id="IPR005828">
    <property type="entry name" value="MFS_sugar_transport-like"/>
</dbReference>
<dbReference type="RefSeq" id="XP_030995191.1">
    <property type="nucleotide sequence ID" value="XM_031140818.1"/>
</dbReference>
<keyword evidence="3 7" id="KW-0813">Transport</keyword>
<evidence type="ECO:0000259" key="9">
    <source>
        <dbReference type="PROSITE" id="PS50850"/>
    </source>
</evidence>
<evidence type="ECO:0000313" key="10">
    <source>
        <dbReference type="EMBL" id="TPX13480.1"/>
    </source>
</evidence>
<proteinExistence type="inferred from homology"/>
<keyword evidence="5 8" id="KW-1133">Transmembrane helix</keyword>
<evidence type="ECO:0000256" key="1">
    <source>
        <dbReference type="ARBA" id="ARBA00004141"/>
    </source>
</evidence>
<feature type="transmembrane region" description="Helical" evidence="8">
    <location>
        <begin position="385"/>
        <end position="405"/>
    </location>
</feature>
<dbReference type="InParanoid" id="A0A507BA51"/>
<dbReference type="InterPro" id="IPR036259">
    <property type="entry name" value="MFS_trans_sf"/>
</dbReference>
<dbReference type="AlphaFoldDB" id="A0A507BA51"/>
<feature type="transmembrane region" description="Helical" evidence="8">
    <location>
        <begin position="289"/>
        <end position="311"/>
    </location>
</feature>
<dbReference type="Gene3D" id="1.20.1250.20">
    <property type="entry name" value="MFS general substrate transporter like domains"/>
    <property type="match status" value="1"/>
</dbReference>
<dbReference type="EMBL" id="SKBQ01000034">
    <property type="protein sequence ID" value="TPX13480.1"/>
    <property type="molecule type" value="Genomic_DNA"/>
</dbReference>
<feature type="transmembrane region" description="Helical" evidence="8">
    <location>
        <begin position="80"/>
        <end position="98"/>
    </location>
</feature>
<dbReference type="PANTHER" id="PTHR48022:SF3">
    <property type="entry name" value="HEXOSE TRANSPORTER PROTEIN (AFU_ORTHOLOGUE AFUA_8G04480)-RELATED"/>
    <property type="match status" value="1"/>
</dbReference>
<dbReference type="InterPro" id="IPR003663">
    <property type="entry name" value="Sugar/inositol_transpt"/>
</dbReference>
<sequence length="510" mass="56251">MTVKPTQKDRDANVVGQALAEVLPQTDKWWFQQPHLLKLNLLLAIPVLSSSVSGFDGSLMNGLQALPQWTSDFGNPQGKMLGLVNGIMTVGMLLALPITPILTDKYGRKIPILFGCIGTIIATVIQVVSVNYGMFCLARGILGFASTFMISPSALLIAELAYPTHRAKYTSAFFTVYYVGAIVASWVTFGTQNMSGSMAWKVPSIFQAILPLIQVLAFWWLPQSPRWLVAQDRIQEATEILTRLHDPTPNSPLVATEMGEIIESIQMEKEAANTTWGSLFATPGNRRRCLVAIVVGLFAQWNGVGVLSYYLAKVLASVGITGTFDQTLINGMLQIFNFLAALLGAFLVDRLGRRTLFLWSTTGMLISYIIWTACSAVNNETGNSTAGIVVVVCVFIVFFHYDIAWTPLLFGYPTEIFPYSLRAKGITLELFFNSGGLMVAQFVNPIGMESLSWRYYIVFSCILAFVLVLIYFLFPETKGHSLEEIAVIFDGPRAETSAAREKHDIEVSEV</sequence>
<comment type="subcellular location">
    <subcellularLocation>
        <location evidence="1">Membrane</location>
        <topology evidence="1">Multi-pass membrane protein</topology>
    </subcellularLocation>
</comment>
<evidence type="ECO:0000256" key="5">
    <source>
        <dbReference type="ARBA" id="ARBA00022989"/>
    </source>
</evidence>
<keyword evidence="4 8" id="KW-0812">Transmembrane</keyword>
<feature type="transmembrane region" description="Helical" evidence="8">
    <location>
        <begin position="39"/>
        <end position="60"/>
    </location>
</feature>
<accession>A0A507BA51</accession>
<dbReference type="GO" id="GO:0016020">
    <property type="term" value="C:membrane"/>
    <property type="evidence" value="ECO:0007669"/>
    <property type="project" value="UniProtKB-SubCell"/>
</dbReference>
<dbReference type="Pfam" id="PF00083">
    <property type="entry name" value="Sugar_tr"/>
    <property type="match status" value="1"/>
</dbReference>
<evidence type="ECO:0000256" key="7">
    <source>
        <dbReference type="RuleBase" id="RU003346"/>
    </source>
</evidence>
<protein>
    <recommendedName>
        <fullName evidence="9">Major facilitator superfamily (MFS) profile domain-containing protein</fullName>
    </recommendedName>
</protein>
<evidence type="ECO:0000313" key="11">
    <source>
        <dbReference type="Proteomes" id="UP000319257"/>
    </source>
</evidence>
<dbReference type="InterPro" id="IPR050360">
    <property type="entry name" value="MFS_Sugar_Transporters"/>
</dbReference>
<dbReference type="InterPro" id="IPR020846">
    <property type="entry name" value="MFS_dom"/>
</dbReference>
<dbReference type="PROSITE" id="PS00216">
    <property type="entry name" value="SUGAR_TRANSPORT_1"/>
    <property type="match status" value="1"/>
</dbReference>
<dbReference type="SUPFAM" id="SSF103473">
    <property type="entry name" value="MFS general substrate transporter"/>
    <property type="match status" value="1"/>
</dbReference>
<evidence type="ECO:0000256" key="2">
    <source>
        <dbReference type="ARBA" id="ARBA00010992"/>
    </source>
</evidence>
<evidence type="ECO:0000256" key="4">
    <source>
        <dbReference type="ARBA" id="ARBA00022692"/>
    </source>
</evidence>
<keyword evidence="11" id="KW-1185">Reference proteome</keyword>